<evidence type="ECO:0000313" key="2">
    <source>
        <dbReference type="EMBL" id="RGW71080.1"/>
    </source>
</evidence>
<proteinExistence type="predicted"/>
<feature type="compositionally biased region" description="Basic and acidic residues" evidence="1">
    <location>
        <begin position="179"/>
        <end position="207"/>
    </location>
</feature>
<reference evidence="2 3" key="1">
    <citation type="submission" date="2018-08" db="EMBL/GenBank/DDBJ databases">
        <title>A genome reference for cultivated species of the human gut microbiota.</title>
        <authorList>
            <person name="Zou Y."/>
            <person name="Xue W."/>
            <person name="Luo G."/>
        </authorList>
    </citation>
    <scope>NUCLEOTIDE SEQUENCE [LARGE SCALE GENOMIC DNA]</scope>
    <source>
        <strain evidence="2 3">AF11-14</strain>
    </source>
</reference>
<gene>
    <name evidence="2" type="ORF">DWV60_00775</name>
</gene>
<dbReference type="EMBL" id="QSAQ01000001">
    <property type="protein sequence ID" value="RGW71080.1"/>
    <property type="molecule type" value="Genomic_DNA"/>
</dbReference>
<comment type="caution">
    <text evidence="2">The sequence shown here is derived from an EMBL/GenBank/DDBJ whole genome shotgun (WGS) entry which is preliminary data.</text>
</comment>
<feature type="region of interest" description="Disordered" evidence="1">
    <location>
        <begin position="125"/>
        <end position="207"/>
    </location>
</feature>
<dbReference type="RefSeq" id="WP_118139106.1">
    <property type="nucleotide sequence ID" value="NZ_QSAQ01000001.1"/>
</dbReference>
<evidence type="ECO:0000313" key="3">
    <source>
        <dbReference type="Proteomes" id="UP000286077"/>
    </source>
</evidence>
<name>A0AA92U8A1_9BACT</name>
<accession>A0AA92U8A1</accession>
<dbReference type="Proteomes" id="UP000286077">
    <property type="component" value="Unassembled WGS sequence"/>
</dbReference>
<organism evidence="2 3">
    <name type="scientific">Segatella copri</name>
    <dbReference type="NCBI Taxonomy" id="165179"/>
    <lineage>
        <taxon>Bacteria</taxon>
        <taxon>Pseudomonadati</taxon>
        <taxon>Bacteroidota</taxon>
        <taxon>Bacteroidia</taxon>
        <taxon>Bacteroidales</taxon>
        <taxon>Prevotellaceae</taxon>
        <taxon>Segatella</taxon>
    </lineage>
</organism>
<dbReference type="AlphaFoldDB" id="A0AA92U8A1"/>
<sequence length="207" mass="22643">MTYKEATAKVGELKARFDSPFDATDKAVIETLYFEVTRKRFVPTTCQQCYHDALIEIYLKLKKEKAMPKTCNYAMKAGFIISCPDFYHGKIFTNENLTDKVAHEYLTKYPHMESYFQKIPSDELIENKQPPAGSDSGADDTTGKDPAEKAAGSDSGADDTTGKDPAEKAAGSDSGADDTTGKDPAEKAAGSDKKKDLDQAEKAGKEE</sequence>
<protein>
    <submittedName>
        <fullName evidence="2">Uncharacterized protein</fullName>
    </submittedName>
</protein>
<evidence type="ECO:0000256" key="1">
    <source>
        <dbReference type="SAM" id="MobiDB-lite"/>
    </source>
</evidence>